<accession>A0A1T4YW76</accession>
<dbReference type="Gene3D" id="3.75.10.10">
    <property type="entry name" value="L-arginine/glycine Amidinotransferase, Chain A"/>
    <property type="match status" value="1"/>
</dbReference>
<sequence length="285" mass="30846">MTQILTTPRAAPARSTRTRHYVMCPPTAFEVVYSINPWMDLTNAVDTGLAQAQWQGLQDVYRALGHRVDLLGAVPGLPDMVFAANGAVSVADRTYGAAFAFPQRQAEAHAHVDFLRAAGREVQRPTHTNEGEGDFLVLRDVVLAGHGFRTSPDAHREAEAALGRPVVSLELVDPRFYHLDVALGVLDDGWGDAPADIAWFPGAFSPAARRTLRRLFPASLECSEAEALAFGLNLVSDGANVVLPTESPELARTLQDRGYHPVPVELSEFVKGGGSVKCCTAELHR</sequence>
<evidence type="ECO:0000313" key="2">
    <source>
        <dbReference type="Proteomes" id="UP000191040"/>
    </source>
</evidence>
<dbReference type="GO" id="GO:0019546">
    <property type="term" value="P:L-arginine deiminase pathway"/>
    <property type="evidence" value="ECO:0007669"/>
    <property type="project" value="TreeGrafter"/>
</dbReference>
<proteinExistence type="predicted"/>
<dbReference type="AlphaFoldDB" id="A0A1T4YW76"/>
<gene>
    <name evidence="1" type="ORF">SAMN06295964_0971</name>
</gene>
<dbReference type="STRING" id="1736691.SAMN06295964_0971"/>
<dbReference type="GO" id="GO:0016990">
    <property type="term" value="F:arginine deiminase activity"/>
    <property type="evidence" value="ECO:0007669"/>
    <property type="project" value="TreeGrafter"/>
</dbReference>
<dbReference type="RefSeq" id="WP_078699105.1">
    <property type="nucleotide sequence ID" value="NZ_LT796768.1"/>
</dbReference>
<dbReference type="NCBIfam" id="NF045659">
    <property type="entry name" value="DiMArgaseDdahMtb"/>
    <property type="match status" value="1"/>
</dbReference>
<evidence type="ECO:0000313" key="1">
    <source>
        <dbReference type="EMBL" id="SKB05551.1"/>
    </source>
</evidence>
<keyword evidence="1" id="KW-0378">Hydrolase</keyword>
<dbReference type="Proteomes" id="UP000191040">
    <property type="component" value="Chromosome I"/>
</dbReference>
<dbReference type="SUPFAM" id="SSF55909">
    <property type="entry name" value="Pentein"/>
    <property type="match status" value="1"/>
</dbReference>
<dbReference type="PANTHER" id="PTHR47271">
    <property type="entry name" value="ARGININE DEIMINASE"/>
    <property type="match status" value="1"/>
</dbReference>
<organism evidence="1 2">
    <name type="scientific">Aeromicrobium choanae</name>
    <dbReference type="NCBI Taxonomy" id="1736691"/>
    <lineage>
        <taxon>Bacteria</taxon>
        <taxon>Bacillati</taxon>
        <taxon>Actinomycetota</taxon>
        <taxon>Actinomycetes</taxon>
        <taxon>Propionibacteriales</taxon>
        <taxon>Nocardioidaceae</taxon>
        <taxon>Aeromicrobium</taxon>
    </lineage>
</organism>
<name>A0A1T4YW76_9ACTN</name>
<dbReference type="PANTHER" id="PTHR47271:SF2">
    <property type="entry name" value="ARGININE DEIMINASE"/>
    <property type="match status" value="1"/>
</dbReference>
<protein>
    <submittedName>
        <fullName evidence="1">N-Dimethylarginine dimethylaminohydrolase</fullName>
    </submittedName>
</protein>
<reference evidence="2" key="1">
    <citation type="submission" date="2017-02" db="EMBL/GenBank/DDBJ databases">
        <authorList>
            <person name="Varghese N."/>
            <person name="Submissions S."/>
        </authorList>
    </citation>
    <scope>NUCLEOTIDE SEQUENCE [LARGE SCALE GENOMIC DNA]</scope>
    <source>
        <strain evidence="2">9H-4</strain>
    </source>
</reference>
<dbReference type="EMBL" id="LT796768">
    <property type="protein sequence ID" value="SKB05551.1"/>
    <property type="molecule type" value="Genomic_DNA"/>
</dbReference>
<keyword evidence="2" id="KW-1185">Reference proteome</keyword>